<dbReference type="OrthoDB" id="1522859at2"/>
<feature type="region of interest" description="Disordered" evidence="1">
    <location>
        <begin position="378"/>
        <end position="411"/>
    </location>
</feature>
<keyword evidence="2" id="KW-0472">Membrane</keyword>
<comment type="caution">
    <text evidence="4">The sequence shown here is derived from an EMBL/GenBank/DDBJ whole genome shotgun (WGS) entry which is preliminary data.</text>
</comment>
<feature type="compositionally biased region" description="Pro residues" evidence="1">
    <location>
        <begin position="400"/>
        <end position="411"/>
    </location>
</feature>
<feature type="compositionally biased region" description="Polar residues" evidence="1">
    <location>
        <begin position="378"/>
        <end position="390"/>
    </location>
</feature>
<dbReference type="InterPro" id="IPR052173">
    <property type="entry name" value="Beta-lactam_resp_regulator"/>
</dbReference>
<sequence>MITLLLILLKFSLTIMVIWGFYKLFLEKLTFFVSNRFFFLGSIVIAFGVAVGHFDWLDTLFQNQMGKAGFGKYVPSTNLPSFNPLTQWLPLSSILLTIYAIGVIFLGINLGIQYFSYLKLKRSASLREINGQQVYVVSQDILPFSFSKSVFIAESAFTNPEIGKILLHESIHVQQNHSVDILLAEIVRIINWINPFAWLLKNSMRQNLEFLTDAIVINNGIDKKTYQYLLLHFSGNNPFNLVTNFNFYSLKTRISKMNQNKSNQFQHSRFLLFIPIVFVLAFVFSCMNEQITDVAPKPKEITIEPMKSKLKEHVLILDAAADNQLTKMDEKEIVALKSKMMLDLVKPDALNQSQFKTVDDVEEGLKFKESSLKLTLPTEEQWNQMSQKVKGSSKEAVEKLPPPPPPAPAKQ</sequence>
<feature type="transmembrane region" description="Helical" evidence="2">
    <location>
        <begin position="6"/>
        <end position="25"/>
    </location>
</feature>
<keyword evidence="2" id="KW-1133">Transmembrane helix</keyword>
<dbReference type="EMBL" id="SEWF01000044">
    <property type="protein sequence ID" value="RYU93482.1"/>
    <property type="molecule type" value="Genomic_DNA"/>
</dbReference>
<organism evidence="4 5">
    <name type="scientific">Emticicia agri</name>
    <dbReference type="NCBI Taxonomy" id="2492393"/>
    <lineage>
        <taxon>Bacteria</taxon>
        <taxon>Pseudomonadati</taxon>
        <taxon>Bacteroidota</taxon>
        <taxon>Cytophagia</taxon>
        <taxon>Cytophagales</taxon>
        <taxon>Leadbetterellaceae</taxon>
        <taxon>Emticicia</taxon>
    </lineage>
</organism>
<reference evidence="4 5" key="1">
    <citation type="submission" date="2019-02" db="EMBL/GenBank/DDBJ databases">
        <title>Bacterial novel species Emticicia sp. 17J42-9 isolated from soil.</title>
        <authorList>
            <person name="Jung H.-Y."/>
        </authorList>
    </citation>
    <scope>NUCLEOTIDE SEQUENCE [LARGE SCALE GENOMIC DNA]</scope>
    <source>
        <strain evidence="4 5">17J42-9</strain>
    </source>
</reference>
<accession>A0A4Q5LV05</accession>
<evidence type="ECO:0000256" key="1">
    <source>
        <dbReference type="SAM" id="MobiDB-lite"/>
    </source>
</evidence>
<keyword evidence="5" id="KW-1185">Reference proteome</keyword>
<dbReference type="InterPro" id="IPR008756">
    <property type="entry name" value="Peptidase_M56"/>
</dbReference>
<feature type="transmembrane region" description="Helical" evidence="2">
    <location>
        <begin position="88"/>
        <end position="112"/>
    </location>
</feature>
<feature type="transmembrane region" description="Helical" evidence="2">
    <location>
        <begin position="37"/>
        <end position="57"/>
    </location>
</feature>
<dbReference type="AlphaFoldDB" id="A0A4Q5LV05"/>
<dbReference type="PANTHER" id="PTHR34978:SF3">
    <property type="entry name" value="SLR0241 PROTEIN"/>
    <property type="match status" value="1"/>
</dbReference>
<dbReference type="Pfam" id="PF05569">
    <property type="entry name" value="Peptidase_M56"/>
    <property type="match status" value="1"/>
</dbReference>
<protein>
    <submittedName>
        <fullName evidence="4">M56 family metallopeptidase</fullName>
    </submittedName>
</protein>
<dbReference type="CDD" id="cd07341">
    <property type="entry name" value="M56_BlaR1_MecR1_like"/>
    <property type="match status" value="1"/>
</dbReference>
<feature type="domain" description="Peptidase M56" evidence="3">
    <location>
        <begin position="156"/>
        <end position="255"/>
    </location>
</feature>
<evidence type="ECO:0000313" key="5">
    <source>
        <dbReference type="Proteomes" id="UP000293162"/>
    </source>
</evidence>
<dbReference type="Proteomes" id="UP000293162">
    <property type="component" value="Unassembled WGS sequence"/>
</dbReference>
<name>A0A4Q5LV05_9BACT</name>
<proteinExistence type="predicted"/>
<evidence type="ECO:0000256" key="2">
    <source>
        <dbReference type="SAM" id="Phobius"/>
    </source>
</evidence>
<evidence type="ECO:0000259" key="3">
    <source>
        <dbReference type="Pfam" id="PF05569"/>
    </source>
</evidence>
<feature type="transmembrane region" description="Helical" evidence="2">
    <location>
        <begin position="270"/>
        <end position="287"/>
    </location>
</feature>
<dbReference type="PANTHER" id="PTHR34978">
    <property type="entry name" value="POSSIBLE SENSOR-TRANSDUCER PROTEIN BLAR"/>
    <property type="match status" value="1"/>
</dbReference>
<gene>
    <name evidence="4" type="ORF">EWM59_21920</name>
</gene>
<dbReference type="RefSeq" id="WP_130023396.1">
    <property type="nucleotide sequence ID" value="NZ_SEWF01000044.1"/>
</dbReference>
<evidence type="ECO:0000313" key="4">
    <source>
        <dbReference type="EMBL" id="RYU93482.1"/>
    </source>
</evidence>
<keyword evidence="2" id="KW-0812">Transmembrane</keyword>